<sequence length="562" mass="60574">MAPHVIEGESGVKQVQGDCWLKNDGTVWNGSGKIKTLQGISLIGYGGKQFAALTSNGDVLLADPYKLYLYNKVGTVADAASVIALAAYDRQVAVLYGNGKVIVFRTSDFDDNGKIIPFTITEDAAHIAFAKSTGDHPTDALLVTRKDGTVWMTGNYKDRNKLTEQVSRLSQIVKTSVLEDCEHFYAMRSDGSWVFFNEGEITPVDVPSVKQLDISVSDPNPFVGDGITLGIQETYTNGAKIKVQASQADIKVQKPHLLAIQPDGTFKVLGVGQIEATVTSGGLTKTVTISSSLRNNLNYAKLIEGVVYVPVKPVVQALGGTVASSDGGVEVALGDISLSLKPKSTAANLNGEPFQLKAAPIVDKQGMMMPASLLIDVTGAGVKWNSQWKQAEITYGQAGMIVVSADTAGLVKKVAQGSLAKYVGKSYWVNYFQGWDRFSKVTVTDIQPVELGEFVVVFKSASGKKLESYPMSSSYVTDLFADGSSFFNYDPYKKYKWSSTVWSQIKAGYISLGMTKEQVLLSWGAPAGKDATTAKGKVIETWVYADFDTIVFIDGKLSIIVN</sequence>
<evidence type="ECO:0000313" key="2">
    <source>
        <dbReference type="EMBL" id="RCX21782.1"/>
    </source>
</evidence>
<dbReference type="Proteomes" id="UP000253090">
    <property type="component" value="Unassembled WGS sequence"/>
</dbReference>
<dbReference type="EMBL" id="QPJW01000002">
    <property type="protein sequence ID" value="RCX21782.1"/>
    <property type="molecule type" value="Genomic_DNA"/>
</dbReference>
<evidence type="ECO:0000259" key="1">
    <source>
        <dbReference type="Pfam" id="PF07833"/>
    </source>
</evidence>
<dbReference type="InterPro" id="IPR012854">
    <property type="entry name" value="Cu_amine_oxidase-like_N"/>
</dbReference>
<dbReference type="OrthoDB" id="1684530at2"/>
<dbReference type="AlphaFoldDB" id="A0A369BJK3"/>
<proteinExistence type="predicted"/>
<gene>
    <name evidence="2" type="ORF">DFP94_102541</name>
</gene>
<evidence type="ECO:0000313" key="3">
    <source>
        <dbReference type="Proteomes" id="UP000253090"/>
    </source>
</evidence>
<protein>
    <submittedName>
        <fullName evidence="2">Copper amine oxidase-like protein</fullName>
    </submittedName>
</protein>
<dbReference type="Pfam" id="PF07833">
    <property type="entry name" value="Cu_amine_oxidN1"/>
    <property type="match status" value="1"/>
</dbReference>
<feature type="domain" description="Copper amine oxidase-like N-terminal" evidence="1">
    <location>
        <begin position="302"/>
        <end position="390"/>
    </location>
</feature>
<dbReference type="InterPro" id="IPR036582">
    <property type="entry name" value="Mao_N_sf"/>
</dbReference>
<organism evidence="2 3">
    <name type="scientific">Fontibacillus phaseoli</name>
    <dbReference type="NCBI Taxonomy" id="1416533"/>
    <lineage>
        <taxon>Bacteria</taxon>
        <taxon>Bacillati</taxon>
        <taxon>Bacillota</taxon>
        <taxon>Bacilli</taxon>
        <taxon>Bacillales</taxon>
        <taxon>Paenibacillaceae</taxon>
        <taxon>Fontibacillus</taxon>
    </lineage>
</organism>
<accession>A0A369BJK3</accession>
<comment type="caution">
    <text evidence="2">The sequence shown here is derived from an EMBL/GenBank/DDBJ whole genome shotgun (WGS) entry which is preliminary data.</text>
</comment>
<name>A0A369BJK3_9BACL</name>
<reference evidence="2 3" key="1">
    <citation type="submission" date="2018-07" db="EMBL/GenBank/DDBJ databases">
        <title>Genomic Encyclopedia of Type Strains, Phase III (KMG-III): the genomes of soil and plant-associated and newly described type strains.</title>
        <authorList>
            <person name="Whitman W."/>
        </authorList>
    </citation>
    <scope>NUCLEOTIDE SEQUENCE [LARGE SCALE GENOMIC DNA]</scope>
    <source>
        <strain evidence="2 3">CECT 8333</strain>
    </source>
</reference>
<dbReference type="SUPFAM" id="SSF55383">
    <property type="entry name" value="Copper amine oxidase, domain N"/>
    <property type="match status" value="1"/>
</dbReference>
<keyword evidence="3" id="KW-1185">Reference proteome</keyword>